<dbReference type="EMBL" id="GAIX01013762">
    <property type="protein sequence ID" value="JAA78798.1"/>
    <property type="molecule type" value="Transcribed_RNA"/>
</dbReference>
<name>S4NT89_9NEOP</name>
<evidence type="ECO:0000313" key="1">
    <source>
        <dbReference type="EMBL" id="JAA78798.1"/>
    </source>
</evidence>
<protein>
    <submittedName>
        <fullName evidence="1">Uncharacterized protein</fullName>
    </submittedName>
</protein>
<feature type="non-terminal residue" evidence="1">
    <location>
        <position position="96"/>
    </location>
</feature>
<organism evidence="1">
    <name type="scientific">Pararge aegeria</name>
    <name type="common">speckled wood butterfly</name>
    <dbReference type="NCBI Taxonomy" id="116150"/>
    <lineage>
        <taxon>Eukaryota</taxon>
        <taxon>Metazoa</taxon>
        <taxon>Ecdysozoa</taxon>
        <taxon>Arthropoda</taxon>
        <taxon>Hexapoda</taxon>
        <taxon>Insecta</taxon>
        <taxon>Pterygota</taxon>
        <taxon>Neoptera</taxon>
        <taxon>Endopterygota</taxon>
        <taxon>Lepidoptera</taxon>
        <taxon>Glossata</taxon>
        <taxon>Ditrysia</taxon>
        <taxon>Papilionoidea</taxon>
        <taxon>Nymphalidae</taxon>
        <taxon>Satyrinae</taxon>
        <taxon>Satyrini</taxon>
        <taxon>Parargina</taxon>
        <taxon>Pararge</taxon>
    </lineage>
</organism>
<accession>S4NT89</accession>
<reference evidence="1" key="2">
    <citation type="submission" date="2013-05" db="EMBL/GenBank/DDBJ databases">
        <authorList>
            <person name="Carter J.-M."/>
            <person name="Baker S.C."/>
            <person name="Pink R."/>
            <person name="Carter D.R.F."/>
            <person name="Collins A."/>
            <person name="Tomlin J."/>
            <person name="Gibbs M."/>
            <person name="Breuker C.J."/>
        </authorList>
    </citation>
    <scope>NUCLEOTIDE SEQUENCE</scope>
    <source>
        <tissue evidence="1">Ovary</tissue>
    </source>
</reference>
<reference evidence="1" key="1">
    <citation type="journal article" date="2013" name="BMC Genomics">
        <title>Unscrambling butterfly oogenesis.</title>
        <authorList>
            <person name="Carter J.M."/>
            <person name="Baker S.C."/>
            <person name="Pink R."/>
            <person name="Carter D.R."/>
            <person name="Collins A."/>
            <person name="Tomlin J."/>
            <person name="Gibbs M."/>
            <person name="Breuker C.J."/>
        </authorList>
    </citation>
    <scope>NUCLEOTIDE SEQUENCE</scope>
    <source>
        <tissue evidence="1">Ovary</tissue>
    </source>
</reference>
<dbReference type="AlphaFoldDB" id="S4NT89"/>
<sequence>MILSTSLGLGSSLVLGAVTEPIFSNNAFAFFTASLLRNVVILVVEVLSDSLVVELVTSLIFALDEAVSFANEFCLKFELYFVSSVFSISSMIFSFS</sequence>
<proteinExistence type="predicted"/>